<accession>A0A1H4N102</accession>
<proteinExistence type="predicted"/>
<gene>
    <name evidence="2" type="ORF">SAMN05443244_2104</name>
</gene>
<protein>
    <submittedName>
        <fullName evidence="2">Soil-associated protein, TIGR03435 family</fullName>
    </submittedName>
</protein>
<sequence length="538" mass="58842">MKRLLSKLSILCVLGSAAWAQQPAAPSSAKAAVAFNLTDVHASPRVSFPYSNGGQLRGDRYSLRQSTLVDIIAMAYGVKPEMVQGGPSWLELPRFDIIAKADPKTSDADLKKMLQALLADRFKLVMHKGEATMPAYMLTVAGAKSKMKQSEDGVAKTCKGEPPVPGAIPMMAVSCTNMPVDELATFLNQAASGDLTEPVLNQTGLEGGWDFTLRWTDARQRAKAGAEAVSIFSAVEKDLGLKLELKTAPRPVWIVDSVMEKPTPNSPAVAKELPPPPPAEFEVSTIKPSKPDAQMSGRVANGQMNLTAATLKMLIPFIWDFNSNDPQMLVNAPAWLDKDKFDFFAKTAMPEPVPGRPPLQIDDFEFHQMLQALVIDRFQMKVHMEERPIFAYRMVADHPKLTKADPTKRTRCKQGVGADGKDPRVANPMITQLLTCQNITMKQLGDFLTQYATGYIYTSVLDDTGLQGSYDLTLAWSSASLTVLRPPPPPGQPEEAIPADAVTLYDAMDKQIGIKMVKEKRPVSVLVIDHIEETPTPN</sequence>
<dbReference type="Proteomes" id="UP000182409">
    <property type="component" value="Unassembled WGS sequence"/>
</dbReference>
<reference evidence="2 3" key="1">
    <citation type="submission" date="2016-10" db="EMBL/GenBank/DDBJ databases">
        <authorList>
            <person name="de Groot N.N."/>
        </authorList>
    </citation>
    <scope>NUCLEOTIDE SEQUENCE [LARGE SCALE GENOMIC DNA]</scope>
    <source>
        <strain evidence="2 3">AB35.6</strain>
    </source>
</reference>
<dbReference type="NCBIfam" id="TIGR03435">
    <property type="entry name" value="Soli_TIGR03435"/>
    <property type="match status" value="2"/>
</dbReference>
<evidence type="ECO:0000313" key="3">
    <source>
        <dbReference type="Proteomes" id="UP000182409"/>
    </source>
</evidence>
<evidence type="ECO:0000313" key="2">
    <source>
        <dbReference type="EMBL" id="SEB88903.1"/>
    </source>
</evidence>
<keyword evidence="1" id="KW-0732">Signal</keyword>
<dbReference type="InterPro" id="IPR017801">
    <property type="entry name" value="DUF3738"/>
</dbReference>
<dbReference type="OrthoDB" id="102180at2"/>
<dbReference type="RefSeq" id="WP_074653862.1">
    <property type="nucleotide sequence ID" value="NZ_FNSD01000001.1"/>
</dbReference>
<dbReference type="EMBL" id="FNSD01000001">
    <property type="protein sequence ID" value="SEB88903.1"/>
    <property type="molecule type" value="Genomic_DNA"/>
</dbReference>
<feature type="chain" id="PRO_5010364148" evidence="1">
    <location>
        <begin position="21"/>
        <end position="538"/>
    </location>
</feature>
<evidence type="ECO:0000256" key="1">
    <source>
        <dbReference type="SAM" id="SignalP"/>
    </source>
</evidence>
<dbReference type="Pfam" id="PF12543">
    <property type="entry name" value="DUF3738"/>
    <property type="match status" value="2"/>
</dbReference>
<feature type="signal peptide" evidence="1">
    <location>
        <begin position="1"/>
        <end position="20"/>
    </location>
</feature>
<organism evidence="2 3">
    <name type="scientific">Terriglobus roseus</name>
    <dbReference type="NCBI Taxonomy" id="392734"/>
    <lineage>
        <taxon>Bacteria</taxon>
        <taxon>Pseudomonadati</taxon>
        <taxon>Acidobacteriota</taxon>
        <taxon>Terriglobia</taxon>
        <taxon>Terriglobales</taxon>
        <taxon>Acidobacteriaceae</taxon>
        <taxon>Terriglobus</taxon>
    </lineage>
</organism>
<dbReference type="AlphaFoldDB" id="A0A1H4N102"/>
<name>A0A1H4N102_9BACT</name>